<reference evidence="1 2" key="1">
    <citation type="journal article" date="2018" name="Front. Plant Sci.">
        <title>Red Clover (Trifolium pratense) and Zigzag Clover (T. medium) - A Picture of Genomic Similarities and Differences.</title>
        <authorList>
            <person name="Dluhosova J."/>
            <person name="Istvanek J."/>
            <person name="Nedelnik J."/>
            <person name="Repkova J."/>
        </authorList>
    </citation>
    <scope>NUCLEOTIDE SEQUENCE [LARGE SCALE GENOMIC DNA]</scope>
    <source>
        <strain evidence="2">cv. 10/8</strain>
        <tissue evidence="1">Leaf</tissue>
    </source>
</reference>
<keyword evidence="2" id="KW-1185">Reference proteome</keyword>
<dbReference type="Proteomes" id="UP000265520">
    <property type="component" value="Unassembled WGS sequence"/>
</dbReference>
<proteinExistence type="predicted"/>
<name>A0A392VHI2_9FABA</name>
<comment type="caution">
    <text evidence="1">The sequence shown here is derived from an EMBL/GenBank/DDBJ whole genome shotgun (WGS) entry which is preliminary data.</text>
</comment>
<dbReference type="EMBL" id="LXQA011125045">
    <property type="protein sequence ID" value="MCI85840.1"/>
    <property type="molecule type" value="Genomic_DNA"/>
</dbReference>
<protein>
    <submittedName>
        <fullName evidence="1">Uncharacterized protein</fullName>
    </submittedName>
</protein>
<organism evidence="1 2">
    <name type="scientific">Trifolium medium</name>
    <dbReference type="NCBI Taxonomy" id="97028"/>
    <lineage>
        <taxon>Eukaryota</taxon>
        <taxon>Viridiplantae</taxon>
        <taxon>Streptophyta</taxon>
        <taxon>Embryophyta</taxon>
        <taxon>Tracheophyta</taxon>
        <taxon>Spermatophyta</taxon>
        <taxon>Magnoliopsida</taxon>
        <taxon>eudicotyledons</taxon>
        <taxon>Gunneridae</taxon>
        <taxon>Pentapetalae</taxon>
        <taxon>rosids</taxon>
        <taxon>fabids</taxon>
        <taxon>Fabales</taxon>
        <taxon>Fabaceae</taxon>
        <taxon>Papilionoideae</taxon>
        <taxon>50 kb inversion clade</taxon>
        <taxon>NPAAA clade</taxon>
        <taxon>Hologalegina</taxon>
        <taxon>IRL clade</taxon>
        <taxon>Trifolieae</taxon>
        <taxon>Trifolium</taxon>
    </lineage>
</organism>
<evidence type="ECO:0000313" key="1">
    <source>
        <dbReference type="EMBL" id="MCI85840.1"/>
    </source>
</evidence>
<accession>A0A392VHI2</accession>
<dbReference type="AlphaFoldDB" id="A0A392VHI2"/>
<sequence>EAGLCARRRRLCAGHNSFPWMAGCCWLLRGAGLGRAARLWA</sequence>
<feature type="non-terminal residue" evidence="1">
    <location>
        <position position="1"/>
    </location>
</feature>
<evidence type="ECO:0000313" key="2">
    <source>
        <dbReference type="Proteomes" id="UP000265520"/>
    </source>
</evidence>